<name>A0A0E3UTS1_9FUSO</name>
<evidence type="ECO:0000256" key="3">
    <source>
        <dbReference type="ARBA" id="ARBA00022490"/>
    </source>
</evidence>
<dbReference type="Gene3D" id="3.10.150.10">
    <property type="entry name" value="DNA Polymerase III, subunit A, domain 2"/>
    <property type="match status" value="1"/>
</dbReference>
<organism evidence="12 13">
    <name type="scientific">Sneathia vaginalis</name>
    <dbReference type="NCBI Taxonomy" id="187101"/>
    <lineage>
        <taxon>Bacteria</taxon>
        <taxon>Fusobacteriati</taxon>
        <taxon>Fusobacteriota</taxon>
        <taxon>Fusobacteriia</taxon>
        <taxon>Fusobacteriales</taxon>
        <taxon>Leptotrichiaceae</taxon>
        <taxon>Sneathia</taxon>
    </lineage>
</organism>
<evidence type="ECO:0000259" key="10">
    <source>
        <dbReference type="Pfam" id="PF00712"/>
    </source>
</evidence>
<evidence type="ECO:0000313" key="12">
    <source>
        <dbReference type="EMBL" id="AKC95424.1"/>
    </source>
</evidence>
<protein>
    <recommendedName>
        <fullName evidence="14">Beta sliding clamp</fullName>
    </recommendedName>
</protein>
<dbReference type="InterPro" id="IPR001001">
    <property type="entry name" value="DNA_polIII_beta"/>
</dbReference>
<dbReference type="Pfam" id="PF00712">
    <property type="entry name" value="DNA_pol3_beta"/>
    <property type="match status" value="1"/>
</dbReference>
<feature type="coiled-coil region" evidence="9">
    <location>
        <begin position="72"/>
        <end position="99"/>
    </location>
</feature>
<dbReference type="HOGENOM" id="CLU_038149_5_0_0"/>
<keyword evidence="4" id="KW-0808">Transferase</keyword>
<keyword evidence="8" id="KW-0238">DNA-binding</keyword>
<evidence type="ECO:0000256" key="8">
    <source>
        <dbReference type="ARBA" id="ARBA00023125"/>
    </source>
</evidence>
<dbReference type="GO" id="GO:0006271">
    <property type="term" value="P:DNA strand elongation involved in DNA replication"/>
    <property type="evidence" value="ECO:0007669"/>
    <property type="project" value="TreeGrafter"/>
</dbReference>
<evidence type="ECO:0000256" key="7">
    <source>
        <dbReference type="ARBA" id="ARBA00022932"/>
    </source>
</evidence>
<evidence type="ECO:0000313" key="13">
    <source>
        <dbReference type="Proteomes" id="UP000033103"/>
    </source>
</evidence>
<evidence type="ECO:0000256" key="1">
    <source>
        <dbReference type="ARBA" id="ARBA00004496"/>
    </source>
</evidence>
<accession>A0A0E3UTS1</accession>
<keyword evidence="6" id="KW-0235">DNA replication</keyword>
<dbReference type="KEGG" id="sns:VC03_02555"/>
<sequence>MLDIKVKTKDFLRAIRIVENAITDDTKGGIYIETTEDNKLEFKAIGYNLFIKCYCDAFIINEGKILIKHKLIEEFLRKVKDEEVEIKEENKKIKLITSDSVSNYSLIEYEQTQDIDIINGVEYTLDKKTLLENIENTQFAASSDIEKPKINCIKFDVEEKTLKLVATDSYRLMYREVEILENDTNENISVSIPLKITQALLKIFRETTLNKVIFRSEGTRVLFKLDDIEVITKVTELQFPDYVGILNNVKVDKKVKINKSDLHTALEKVQIFVRDKKEKKDVAEFLFTGDKLRISGFGEYGSTSSDVLIVKDCPDIKIYLNVKFIIEYLASVKNADILEINMSDEISAVLIKEDGNKNNNVYLTMPLKI</sequence>
<evidence type="ECO:0000256" key="5">
    <source>
        <dbReference type="ARBA" id="ARBA00022695"/>
    </source>
</evidence>
<reference evidence="12 13" key="1">
    <citation type="journal article" date="2012" name="BMC Genomics">
        <title>Genomic sequence analysis and characterization of Sneathia amnii sp. nov.</title>
        <authorList>
            <consortium name="Vaginal Microbiome Consortium (additional members)"/>
            <person name="Harwich M.D.Jr."/>
            <person name="Serrano M.G."/>
            <person name="Fettweis J.M."/>
            <person name="Alves J.M."/>
            <person name="Reimers M.A."/>
            <person name="Buck G.A."/>
            <person name="Jefferson K.K."/>
        </authorList>
    </citation>
    <scope>NUCLEOTIDE SEQUENCE [LARGE SCALE GENOMIC DNA]</scope>
    <source>
        <strain evidence="12 13">SN35</strain>
    </source>
</reference>
<dbReference type="InterPro" id="IPR022634">
    <property type="entry name" value="DNA_polIII_beta_N"/>
</dbReference>
<feature type="domain" description="DNA polymerase III beta sliding clamp central" evidence="11">
    <location>
        <begin position="125"/>
        <end position="241"/>
    </location>
</feature>
<dbReference type="CDD" id="cd00140">
    <property type="entry name" value="beta_clamp"/>
    <property type="match status" value="1"/>
</dbReference>
<evidence type="ECO:0008006" key="14">
    <source>
        <dbReference type="Google" id="ProtNLM"/>
    </source>
</evidence>
<proteinExistence type="inferred from homology"/>
<evidence type="ECO:0000259" key="11">
    <source>
        <dbReference type="Pfam" id="PF02767"/>
    </source>
</evidence>
<dbReference type="STRING" id="187101.VC03_02555"/>
<dbReference type="GO" id="GO:0003887">
    <property type="term" value="F:DNA-directed DNA polymerase activity"/>
    <property type="evidence" value="ECO:0007669"/>
    <property type="project" value="UniProtKB-KW"/>
</dbReference>
<keyword evidence="13" id="KW-1185">Reference proteome</keyword>
<comment type="similarity">
    <text evidence="2">Belongs to the beta sliding clamp family.</text>
</comment>
<dbReference type="GO" id="GO:0008408">
    <property type="term" value="F:3'-5' exonuclease activity"/>
    <property type="evidence" value="ECO:0007669"/>
    <property type="project" value="InterPro"/>
</dbReference>
<dbReference type="OrthoDB" id="8421503at2"/>
<dbReference type="GO" id="GO:0003677">
    <property type="term" value="F:DNA binding"/>
    <property type="evidence" value="ECO:0007669"/>
    <property type="project" value="UniProtKB-KW"/>
</dbReference>
<dbReference type="NCBIfam" id="TIGR00663">
    <property type="entry name" value="dnan"/>
    <property type="match status" value="1"/>
</dbReference>
<dbReference type="PANTHER" id="PTHR30478">
    <property type="entry name" value="DNA POLYMERASE III SUBUNIT BETA"/>
    <property type="match status" value="1"/>
</dbReference>
<keyword evidence="9" id="KW-0175">Coiled coil</keyword>
<dbReference type="GO" id="GO:0005737">
    <property type="term" value="C:cytoplasm"/>
    <property type="evidence" value="ECO:0007669"/>
    <property type="project" value="UniProtKB-SubCell"/>
</dbReference>
<keyword evidence="5" id="KW-0548">Nucleotidyltransferase</keyword>
<dbReference type="PATRIC" id="fig|1069640.6.peg.491"/>
<dbReference type="PANTHER" id="PTHR30478:SF0">
    <property type="entry name" value="BETA SLIDING CLAMP"/>
    <property type="match status" value="1"/>
</dbReference>
<dbReference type="AlphaFoldDB" id="A0A0E3UTS1"/>
<dbReference type="InterPro" id="IPR022637">
    <property type="entry name" value="DNA_polIII_beta_cen"/>
</dbReference>
<evidence type="ECO:0000256" key="2">
    <source>
        <dbReference type="ARBA" id="ARBA00010752"/>
    </source>
</evidence>
<dbReference type="EMBL" id="CP011280">
    <property type="protein sequence ID" value="AKC95424.1"/>
    <property type="molecule type" value="Genomic_DNA"/>
</dbReference>
<dbReference type="Proteomes" id="UP000033103">
    <property type="component" value="Chromosome"/>
</dbReference>
<dbReference type="GO" id="GO:0009360">
    <property type="term" value="C:DNA polymerase III complex"/>
    <property type="evidence" value="ECO:0007669"/>
    <property type="project" value="InterPro"/>
</dbReference>
<feature type="domain" description="DNA polymerase III beta sliding clamp N-terminal" evidence="10">
    <location>
        <begin position="9"/>
        <end position="106"/>
    </location>
</feature>
<dbReference type="SUPFAM" id="SSF55979">
    <property type="entry name" value="DNA clamp"/>
    <property type="match status" value="3"/>
</dbReference>
<evidence type="ECO:0000256" key="9">
    <source>
        <dbReference type="SAM" id="Coils"/>
    </source>
</evidence>
<evidence type="ECO:0000256" key="4">
    <source>
        <dbReference type="ARBA" id="ARBA00022679"/>
    </source>
</evidence>
<dbReference type="InterPro" id="IPR046938">
    <property type="entry name" value="DNA_clamp_sf"/>
</dbReference>
<comment type="subcellular location">
    <subcellularLocation>
        <location evidence="1">Cytoplasm</location>
    </subcellularLocation>
</comment>
<dbReference type="SMART" id="SM00480">
    <property type="entry name" value="POL3Bc"/>
    <property type="match status" value="1"/>
</dbReference>
<dbReference type="Pfam" id="PF02767">
    <property type="entry name" value="DNA_pol3_beta_2"/>
    <property type="match status" value="1"/>
</dbReference>
<dbReference type="RefSeq" id="WP_046328530.1">
    <property type="nucleotide sequence ID" value="NZ_CP011280.1"/>
</dbReference>
<keyword evidence="7" id="KW-0239">DNA-directed DNA polymerase</keyword>
<gene>
    <name evidence="12" type="ORF">VC03_02555</name>
</gene>
<evidence type="ECO:0000256" key="6">
    <source>
        <dbReference type="ARBA" id="ARBA00022705"/>
    </source>
</evidence>
<dbReference type="Gene3D" id="3.70.10.10">
    <property type="match status" value="1"/>
</dbReference>
<keyword evidence="3" id="KW-0963">Cytoplasm</keyword>